<organism evidence="2 3">
    <name type="scientific">Wenzhouxiangella sediminis</name>
    <dbReference type="NCBI Taxonomy" id="1792836"/>
    <lineage>
        <taxon>Bacteria</taxon>
        <taxon>Pseudomonadati</taxon>
        <taxon>Pseudomonadota</taxon>
        <taxon>Gammaproteobacteria</taxon>
        <taxon>Chromatiales</taxon>
        <taxon>Wenzhouxiangellaceae</taxon>
        <taxon>Wenzhouxiangella</taxon>
    </lineage>
</organism>
<sequence length="290" mass="32331">MRIILSRKGFDSSAGGVPSPILPDGRMVSLPIPDSRSPLRYGDIGGEGRDIGALVSNLTRGRIRRSSRAHLDPDLVAGDLERPAGWRPVFGQEGAAQGHLRNEGVGPGDLFVFFGLFQRVTRTRGRYVFDAQAPRIHVIWGWLRVESVVPVADCPEAIRRWAGRHPHFHHDRVPGNVLYVGRRRLALSEGASRELPGSGVFSRHSRLLQLSDPAARRPSDWRLPTWMYPQAGRKALSYHRQWARWSRDGGVTRLRSAARGQEFVFPAGQYPLSAAWMEALIGRLGSDRNS</sequence>
<evidence type="ECO:0000313" key="2">
    <source>
        <dbReference type="EMBL" id="RFF31380.1"/>
    </source>
</evidence>
<dbReference type="InterPro" id="IPR041135">
    <property type="entry name" value="Nmad3"/>
</dbReference>
<evidence type="ECO:0000259" key="1">
    <source>
        <dbReference type="Pfam" id="PF18754"/>
    </source>
</evidence>
<evidence type="ECO:0000313" key="3">
    <source>
        <dbReference type="Proteomes" id="UP000260351"/>
    </source>
</evidence>
<keyword evidence="3" id="KW-1185">Reference proteome</keyword>
<dbReference type="EMBL" id="QUZK01000021">
    <property type="protein sequence ID" value="RFF31380.1"/>
    <property type="molecule type" value="Genomic_DNA"/>
</dbReference>
<comment type="caution">
    <text evidence="2">The sequence shown here is derived from an EMBL/GenBank/DDBJ whole genome shotgun (WGS) entry which is preliminary data.</text>
</comment>
<accession>A0A3E1KAK3</accession>
<dbReference type="Proteomes" id="UP000260351">
    <property type="component" value="Unassembled WGS sequence"/>
</dbReference>
<reference evidence="2 3" key="1">
    <citation type="submission" date="2018-08" db="EMBL/GenBank/DDBJ databases">
        <title>Wenzhouxiangella salilacus sp. nov., a novel bacterium isolated from a saline lake in Xinjiang Province, China.</title>
        <authorList>
            <person name="Han S."/>
        </authorList>
    </citation>
    <scope>NUCLEOTIDE SEQUENCE [LARGE SCALE GENOMIC DNA]</scope>
    <source>
        <strain evidence="2 3">XDB06</strain>
    </source>
</reference>
<gene>
    <name evidence="2" type="ORF">DZC52_04785</name>
</gene>
<dbReference type="AlphaFoldDB" id="A0A3E1KAK3"/>
<dbReference type="RefSeq" id="WP_116649986.1">
    <property type="nucleotide sequence ID" value="NZ_QUZK01000021.1"/>
</dbReference>
<feature type="domain" description="Nucleotide modification associated" evidence="1">
    <location>
        <begin position="2"/>
        <end position="265"/>
    </location>
</feature>
<dbReference type="OrthoDB" id="9772090at2"/>
<protein>
    <recommendedName>
        <fullName evidence="1">Nucleotide modification associated domain-containing protein</fullName>
    </recommendedName>
</protein>
<dbReference type="Pfam" id="PF18754">
    <property type="entry name" value="Nmad3"/>
    <property type="match status" value="1"/>
</dbReference>
<proteinExistence type="predicted"/>
<name>A0A3E1KAK3_9GAMM</name>